<dbReference type="Proteomes" id="UP001497535">
    <property type="component" value="Unassembled WGS sequence"/>
</dbReference>
<gene>
    <name evidence="1" type="ORF">MENTE1834_LOCUS5231</name>
</gene>
<reference evidence="1" key="1">
    <citation type="submission" date="2023-11" db="EMBL/GenBank/DDBJ databases">
        <authorList>
            <person name="Poullet M."/>
        </authorList>
    </citation>
    <scope>NUCLEOTIDE SEQUENCE</scope>
    <source>
        <strain evidence="1">E1834</strain>
    </source>
</reference>
<sequence>MIFNLSFLSKMLSFDGVSRLLLNVSKHEVAQLRFSRRRANPPPWVSLKYHPVRALLYKDDRRFIEANRDLVAPNRPIYRKNDGSFNLIPGIPNPPDCKGNVHNKDKSKRIGMVGRKIGMTLQWLNDGTRCLCTMIHFPDNVVLSANDPETWWRLSVTGKQKAFGKRGPMWSQMVGAYNDDSVFYTDEYRKIFEKVGVPYKKFMAGFMVSEDAVVKPGTILDVRHFQVGQYITLSGKTIDWGFQGVMHRWGMKGMTRRNTTKAHRRVGSIGVKGEGKVWLGRCLPGHMGYEWRSIAGYQILRINPIEQVIYVRGSPPGDNGEMLLATDSFIKKKRIENPPFPTFYAEDATENEEYNSEEMHAIYNVTSKDIYHPKLFRFNQPSIIYTEADEIKSLARDKSKAKTAQLKKK</sequence>
<comment type="caution">
    <text evidence="1">The sequence shown here is derived from an EMBL/GenBank/DDBJ whole genome shotgun (WGS) entry which is preliminary data.</text>
</comment>
<proteinExistence type="predicted"/>
<organism evidence="1 2">
    <name type="scientific">Meloidogyne enterolobii</name>
    <name type="common">Root-knot nematode worm</name>
    <name type="synonym">Meloidogyne mayaguensis</name>
    <dbReference type="NCBI Taxonomy" id="390850"/>
    <lineage>
        <taxon>Eukaryota</taxon>
        <taxon>Metazoa</taxon>
        <taxon>Ecdysozoa</taxon>
        <taxon>Nematoda</taxon>
        <taxon>Chromadorea</taxon>
        <taxon>Rhabditida</taxon>
        <taxon>Tylenchina</taxon>
        <taxon>Tylenchomorpha</taxon>
        <taxon>Tylenchoidea</taxon>
        <taxon>Meloidogynidae</taxon>
        <taxon>Meloidogyninae</taxon>
        <taxon>Meloidogyne</taxon>
    </lineage>
</organism>
<protein>
    <submittedName>
        <fullName evidence="1">Uncharacterized protein</fullName>
    </submittedName>
</protein>
<accession>A0ACB0XY83</accession>
<keyword evidence="2" id="KW-1185">Reference proteome</keyword>
<evidence type="ECO:0000313" key="1">
    <source>
        <dbReference type="EMBL" id="CAK5023569.1"/>
    </source>
</evidence>
<evidence type="ECO:0000313" key="2">
    <source>
        <dbReference type="Proteomes" id="UP001497535"/>
    </source>
</evidence>
<dbReference type="EMBL" id="CAVMJV010000004">
    <property type="protein sequence ID" value="CAK5023569.1"/>
    <property type="molecule type" value="Genomic_DNA"/>
</dbReference>
<name>A0ACB0XY83_MELEN</name>